<evidence type="ECO:0000313" key="3">
    <source>
        <dbReference type="EMBL" id="OSX66674.1"/>
    </source>
</evidence>
<dbReference type="EMBL" id="KZ110592">
    <property type="protein sequence ID" value="OSX66674.1"/>
    <property type="molecule type" value="Genomic_DNA"/>
</dbReference>
<dbReference type="STRING" id="670580.A0A1X6NDL9"/>
<dbReference type="GeneID" id="36326806"/>
<protein>
    <recommendedName>
        <fullName evidence="2">F-box domain-containing protein</fullName>
    </recommendedName>
</protein>
<proteinExistence type="predicted"/>
<dbReference type="RefSeq" id="XP_024343468.1">
    <property type="nucleotide sequence ID" value="XM_024481856.1"/>
</dbReference>
<reference evidence="3 4" key="1">
    <citation type="submission" date="2017-04" db="EMBL/GenBank/DDBJ databases">
        <title>Genome Sequence of the Model Brown-Rot Fungus Postia placenta SB12.</title>
        <authorList>
            <consortium name="DOE Joint Genome Institute"/>
            <person name="Gaskell J."/>
            <person name="Kersten P."/>
            <person name="Larrondo L.F."/>
            <person name="Canessa P."/>
            <person name="Martinez D."/>
            <person name="Hibbett D."/>
            <person name="Schmoll M."/>
            <person name="Kubicek C.P."/>
            <person name="Martinez A.T."/>
            <person name="Yadav J."/>
            <person name="Master E."/>
            <person name="Magnuson J.K."/>
            <person name="James T."/>
            <person name="Yaver D."/>
            <person name="Berka R."/>
            <person name="Labutti K."/>
            <person name="Lipzen A."/>
            <person name="Aerts A."/>
            <person name="Barry K."/>
            <person name="Henrissat B."/>
            <person name="Blanchette R."/>
            <person name="Grigoriev I."/>
            <person name="Cullen D."/>
        </authorList>
    </citation>
    <scope>NUCLEOTIDE SEQUENCE [LARGE SCALE GENOMIC DNA]</scope>
    <source>
        <strain evidence="3 4">MAD-698-R-SB12</strain>
    </source>
</reference>
<dbReference type="Gene3D" id="1.20.1280.50">
    <property type="match status" value="1"/>
</dbReference>
<feature type="domain" description="F-box" evidence="2">
    <location>
        <begin position="39"/>
        <end position="79"/>
    </location>
</feature>
<accession>A0A1X6NDL9</accession>
<dbReference type="InterPro" id="IPR001810">
    <property type="entry name" value="F-box_dom"/>
</dbReference>
<keyword evidence="4" id="KW-1185">Reference proteome</keyword>
<gene>
    <name evidence="3" type="ORF">POSPLADRAFT_1064826</name>
</gene>
<dbReference type="InterPro" id="IPR015943">
    <property type="entry name" value="WD40/YVTN_repeat-like_dom_sf"/>
</dbReference>
<sequence length="563" mass="61713">MHSKRPLSPASLPPSKRLHGALSSSPSDHNPRPTFDTLFYDEIILSIFSYLPWTDLCSIQSTNRNWARLSLDNQLWKALYLKEYGRTRLRGVRGFIGRMDGREVRPLPGRAKSEEVKDWKWMFRISSNWRTGRCSVAPLDASIERPLAKAPLPEQDASDADNGTCLLLAGSLTISARTCLSTCPVISLSLPTHQTYTLRCPPRNPTVSTRITTLALDQSPPSSAHTIRLISFLEIGEFAIFSVNHHTPSLSSQILTYVPTGRNQRASPIIQAVYHHPLLVTLSSSFRLSLYDLQNDTVAHTQTLMSFTSYPPSSLVLSVLSPSIYKLIVAYAIPVYPSHWSVGATELMISGRAPDRMTVTGTRTTRAIDIPQGWMDETKMSLVREQWDRKVARVADTQTDGKWVVLAPGDPLLTRLGSDKLLASDAPSAPPSPSGTPQYASSSLHTATSLQLYRLYFPSSASVASAPKLTFVRNLHGHVGPVSALALADGRCVSLGVDGGMWVWDLEGGTGAEASSDFEASQEEEIESLGVRGALSTKGSIVFDERRIISADAGGVRVWRFDV</sequence>
<dbReference type="SMART" id="SM00256">
    <property type="entry name" value="FBOX"/>
    <property type="match status" value="1"/>
</dbReference>
<dbReference type="Gene3D" id="2.130.10.10">
    <property type="entry name" value="YVTN repeat-like/Quinoprotein amine dehydrogenase"/>
    <property type="match status" value="1"/>
</dbReference>
<dbReference type="AlphaFoldDB" id="A0A1X6NDL9"/>
<dbReference type="SUPFAM" id="SSF81383">
    <property type="entry name" value="F-box domain"/>
    <property type="match status" value="1"/>
</dbReference>
<dbReference type="Proteomes" id="UP000194127">
    <property type="component" value="Unassembled WGS sequence"/>
</dbReference>
<evidence type="ECO:0000313" key="4">
    <source>
        <dbReference type="Proteomes" id="UP000194127"/>
    </source>
</evidence>
<dbReference type="InterPro" id="IPR036322">
    <property type="entry name" value="WD40_repeat_dom_sf"/>
</dbReference>
<evidence type="ECO:0000259" key="2">
    <source>
        <dbReference type="SMART" id="SM00256"/>
    </source>
</evidence>
<dbReference type="InterPro" id="IPR036047">
    <property type="entry name" value="F-box-like_dom_sf"/>
</dbReference>
<organism evidence="3 4">
    <name type="scientific">Postia placenta MAD-698-R-SB12</name>
    <dbReference type="NCBI Taxonomy" id="670580"/>
    <lineage>
        <taxon>Eukaryota</taxon>
        <taxon>Fungi</taxon>
        <taxon>Dikarya</taxon>
        <taxon>Basidiomycota</taxon>
        <taxon>Agaricomycotina</taxon>
        <taxon>Agaricomycetes</taxon>
        <taxon>Polyporales</taxon>
        <taxon>Adustoporiaceae</taxon>
        <taxon>Rhodonia</taxon>
    </lineage>
</organism>
<name>A0A1X6NDL9_9APHY</name>
<evidence type="ECO:0000256" key="1">
    <source>
        <dbReference type="SAM" id="MobiDB-lite"/>
    </source>
</evidence>
<dbReference type="Pfam" id="PF12937">
    <property type="entry name" value="F-box-like"/>
    <property type="match status" value="1"/>
</dbReference>
<dbReference type="OrthoDB" id="3219396at2759"/>
<dbReference type="SUPFAM" id="SSF50978">
    <property type="entry name" value="WD40 repeat-like"/>
    <property type="match status" value="1"/>
</dbReference>
<feature type="region of interest" description="Disordered" evidence="1">
    <location>
        <begin position="1"/>
        <end position="29"/>
    </location>
</feature>
<dbReference type="Pfam" id="PF25499">
    <property type="entry name" value="Beta-prop_pof12"/>
    <property type="match status" value="1"/>
</dbReference>